<dbReference type="SMART" id="SM00450">
    <property type="entry name" value="RHOD"/>
    <property type="match status" value="2"/>
</dbReference>
<evidence type="ECO:0000313" key="8">
    <source>
        <dbReference type="EMBL" id="RXN32829.1"/>
    </source>
</evidence>
<dbReference type="GO" id="GO:0004792">
    <property type="term" value="F:thiosulfate-cyanide sulfurtransferase activity"/>
    <property type="evidence" value="ECO:0007669"/>
    <property type="project" value="InterPro"/>
</dbReference>
<dbReference type="FunFam" id="3.40.250.10:FF:000008">
    <property type="entry name" value="Sulfurtransferase"/>
    <property type="match status" value="1"/>
</dbReference>
<reference evidence="8 9" key="1">
    <citation type="submission" date="2018-03" db="EMBL/GenBank/DDBJ databases">
        <title>Draft genome sequence of Rohu Carp (Labeo rohita).</title>
        <authorList>
            <person name="Das P."/>
            <person name="Kushwaha B."/>
            <person name="Joshi C.G."/>
            <person name="Kumar D."/>
            <person name="Nagpure N.S."/>
            <person name="Sahoo L."/>
            <person name="Das S.P."/>
            <person name="Bit A."/>
            <person name="Patnaik S."/>
            <person name="Meher P.K."/>
            <person name="Jayasankar P."/>
            <person name="Koringa P.G."/>
            <person name="Patel N.V."/>
            <person name="Hinsu A.T."/>
            <person name="Kumar R."/>
            <person name="Pandey M."/>
            <person name="Agarwal S."/>
            <person name="Srivastava S."/>
            <person name="Singh M."/>
            <person name="Iquebal M.A."/>
            <person name="Jaiswal S."/>
            <person name="Angadi U.B."/>
            <person name="Kumar N."/>
            <person name="Raza M."/>
            <person name="Shah T.M."/>
            <person name="Rai A."/>
            <person name="Jena J.K."/>
        </authorList>
    </citation>
    <scope>NUCLEOTIDE SEQUENCE [LARGE SCALE GENOMIC DNA]</scope>
    <source>
        <strain evidence="8">DASCIFA01</strain>
        <tissue evidence="8">Testis</tissue>
    </source>
</reference>
<organism evidence="8 9">
    <name type="scientific">Labeo rohita</name>
    <name type="common">Indian major carp</name>
    <name type="synonym">Cyprinus rohita</name>
    <dbReference type="NCBI Taxonomy" id="84645"/>
    <lineage>
        <taxon>Eukaryota</taxon>
        <taxon>Metazoa</taxon>
        <taxon>Chordata</taxon>
        <taxon>Craniata</taxon>
        <taxon>Vertebrata</taxon>
        <taxon>Euteleostomi</taxon>
        <taxon>Actinopterygii</taxon>
        <taxon>Neopterygii</taxon>
        <taxon>Teleostei</taxon>
        <taxon>Ostariophysi</taxon>
        <taxon>Cypriniformes</taxon>
        <taxon>Cyprinidae</taxon>
        <taxon>Labeoninae</taxon>
        <taxon>Labeonini</taxon>
        <taxon>Labeo</taxon>
    </lineage>
</organism>
<evidence type="ECO:0000256" key="1">
    <source>
        <dbReference type="ARBA" id="ARBA00004173"/>
    </source>
</evidence>
<dbReference type="InterPro" id="IPR001307">
    <property type="entry name" value="Thiosulphate_STrfase_CS"/>
</dbReference>
<evidence type="ECO:0007829" key="10">
    <source>
        <dbReference type="PeptideAtlas" id="A0A498NM22"/>
    </source>
</evidence>
<dbReference type="PROSITE" id="PS50206">
    <property type="entry name" value="RHODANESE_3"/>
    <property type="match status" value="2"/>
</dbReference>
<feature type="domain" description="Rhodanese" evidence="6">
    <location>
        <begin position="172"/>
        <end position="287"/>
    </location>
</feature>
<dbReference type="PROSITE" id="PS00380">
    <property type="entry name" value="RHODANESE_1"/>
    <property type="match status" value="1"/>
</dbReference>
<dbReference type="EMBL" id="QBIY01011337">
    <property type="protein sequence ID" value="RXN32829.1"/>
    <property type="molecule type" value="Genomic_DNA"/>
</dbReference>
<dbReference type="InterPro" id="IPR001763">
    <property type="entry name" value="Rhodanese-like_dom"/>
</dbReference>
<accession>A0A498NM22</accession>
<evidence type="ECO:0000256" key="5">
    <source>
        <dbReference type="RuleBase" id="RU000507"/>
    </source>
</evidence>
<dbReference type="Proteomes" id="UP000290572">
    <property type="component" value="Unassembled WGS sequence"/>
</dbReference>
<evidence type="ECO:0000256" key="2">
    <source>
        <dbReference type="ARBA" id="ARBA00022679"/>
    </source>
</evidence>
<gene>
    <name evidence="7" type="ORF">ROHU_015983</name>
    <name evidence="8" type="ORF">ROHU_015998</name>
</gene>
<evidence type="ECO:0000256" key="3">
    <source>
        <dbReference type="ARBA" id="ARBA00022737"/>
    </source>
</evidence>
<dbReference type="PANTHER" id="PTHR11364:SF27">
    <property type="entry name" value="SULFURTRANSFERASE"/>
    <property type="match status" value="1"/>
</dbReference>
<dbReference type="PANTHER" id="PTHR11364">
    <property type="entry name" value="THIOSULFATE SULFERTANSFERASE"/>
    <property type="match status" value="1"/>
</dbReference>
<sequence>MAAQTRALVAARWLADAVKNKRVGPNLRILDSSWYLPIMQRNPKAEFKQTHIPGASFFDIDDCSDKSSEFDHMLPTEGEFADYVGNLGIGNNTHVVVYDTSDFGSFSAPRVWWMFRVFGHNSVSVLDGGFKNWLNEGHPVTKQYSKPERADFKATFDKSWVKTYEDVLNNIKTKEFQLVDARVSGRFRGVEPETRENIEPGHIPGSINMPFPIFMDSTSGLELPVEELKKVFQQAGVDMQKPFWITCGSGVTACHIALAAHLCGHPGVCLYDGSWGEWFVKAAPEHVISEGKGKQPR</sequence>
<dbReference type="FunFam" id="3.40.250.10:FF:000001">
    <property type="entry name" value="Sulfurtransferase"/>
    <property type="match status" value="1"/>
</dbReference>
<evidence type="ECO:0000313" key="9">
    <source>
        <dbReference type="Proteomes" id="UP000290572"/>
    </source>
</evidence>
<protein>
    <recommendedName>
        <fullName evidence="5">Sulfurtransferase</fullName>
    </recommendedName>
</protein>
<dbReference type="Gene3D" id="3.40.250.10">
    <property type="entry name" value="Rhodanese-like domain"/>
    <property type="match status" value="2"/>
</dbReference>
<keyword evidence="4" id="KW-0496">Mitochondrion</keyword>
<dbReference type="STRING" id="84645.A0A498NM22"/>
<dbReference type="SUPFAM" id="SSF52821">
    <property type="entry name" value="Rhodanese/Cell cycle control phosphatase"/>
    <property type="match status" value="2"/>
</dbReference>
<keyword evidence="8" id="KW-0670">Pyruvate</keyword>
<keyword evidence="10" id="KW-1267">Proteomics identification</keyword>
<keyword evidence="3" id="KW-0677">Repeat</keyword>
<evidence type="ECO:0000313" key="7">
    <source>
        <dbReference type="EMBL" id="RXN32814.1"/>
    </source>
</evidence>
<name>A0A498NM22_LABRO</name>
<keyword evidence="2 5" id="KW-0808">Transferase</keyword>
<dbReference type="EMBL" id="QBIY01011337">
    <property type="protein sequence ID" value="RXN32814.1"/>
    <property type="molecule type" value="Genomic_DNA"/>
</dbReference>
<evidence type="ECO:0000256" key="4">
    <source>
        <dbReference type="ARBA" id="ARBA00023128"/>
    </source>
</evidence>
<dbReference type="InterPro" id="IPR036873">
    <property type="entry name" value="Rhodanese-like_dom_sf"/>
</dbReference>
<evidence type="ECO:0000259" key="6">
    <source>
        <dbReference type="PROSITE" id="PS50206"/>
    </source>
</evidence>
<dbReference type="Pfam" id="PF00581">
    <property type="entry name" value="Rhodanese"/>
    <property type="match status" value="2"/>
</dbReference>
<comment type="subcellular location">
    <subcellularLocation>
        <location evidence="1">Mitochondrion</location>
    </subcellularLocation>
</comment>
<feature type="domain" description="Rhodanese" evidence="6">
    <location>
        <begin position="23"/>
        <end position="142"/>
    </location>
</feature>
<proteinExistence type="evidence at protein level"/>
<dbReference type="CDD" id="cd01448">
    <property type="entry name" value="TST_Repeat_1"/>
    <property type="match status" value="1"/>
</dbReference>
<dbReference type="CDD" id="cd01449">
    <property type="entry name" value="TST_Repeat_2"/>
    <property type="match status" value="1"/>
</dbReference>
<dbReference type="AlphaFoldDB" id="A0A498NM22"/>
<comment type="caution">
    <text evidence="8">The sequence shown here is derived from an EMBL/GenBank/DDBJ whole genome shotgun (WGS) entry which is preliminary data.</text>
</comment>
<keyword evidence="9" id="KW-1185">Reference proteome</keyword>
<dbReference type="PROSITE" id="PS00683">
    <property type="entry name" value="RHODANESE_2"/>
    <property type="match status" value="1"/>
</dbReference>
<dbReference type="InterPro" id="IPR045078">
    <property type="entry name" value="TST/MPST-like"/>
</dbReference>
<dbReference type="GO" id="GO:0005739">
    <property type="term" value="C:mitochondrion"/>
    <property type="evidence" value="ECO:0007669"/>
    <property type="project" value="UniProtKB-SubCell"/>
</dbReference>